<evidence type="ECO:0000256" key="1">
    <source>
        <dbReference type="ARBA" id="ARBA00004496"/>
    </source>
</evidence>
<protein>
    <recommendedName>
        <fullName evidence="6">P53 and DNA damage-regulated protein 1</fullName>
    </recommendedName>
</protein>
<dbReference type="PANTHER" id="PTHR21162:SF0">
    <property type="entry name" value="P53 AND DNA DAMAGE-REGULATED PROTEIN 1"/>
    <property type="match status" value="1"/>
</dbReference>
<keyword evidence="5" id="KW-1185">Reference proteome</keyword>
<comment type="subcellular location">
    <subcellularLocation>
        <location evidence="1">Cytoplasm</location>
    </subcellularLocation>
</comment>
<reference evidence="4" key="1">
    <citation type="submission" date="2022-11" db="UniProtKB">
        <authorList>
            <consortium name="EnsemblMetazoa"/>
        </authorList>
    </citation>
    <scope>IDENTIFICATION</scope>
</reference>
<dbReference type="OMA" id="DEKAMVC"/>
<evidence type="ECO:0000313" key="5">
    <source>
        <dbReference type="Proteomes" id="UP000887567"/>
    </source>
</evidence>
<dbReference type="CDD" id="cd22860">
    <property type="entry name" value="PDRG1"/>
    <property type="match status" value="1"/>
</dbReference>
<organism evidence="4 5">
    <name type="scientific">Exaiptasia diaphana</name>
    <name type="common">Tropical sea anemone</name>
    <name type="synonym">Aiptasia pulchella</name>
    <dbReference type="NCBI Taxonomy" id="2652724"/>
    <lineage>
        <taxon>Eukaryota</taxon>
        <taxon>Metazoa</taxon>
        <taxon>Cnidaria</taxon>
        <taxon>Anthozoa</taxon>
        <taxon>Hexacorallia</taxon>
        <taxon>Actiniaria</taxon>
        <taxon>Aiptasiidae</taxon>
        <taxon>Exaiptasia</taxon>
    </lineage>
</organism>
<dbReference type="Proteomes" id="UP000887567">
    <property type="component" value="Unplaced"/>
</dbReference>
<accession>A0A913WU25</accession>
<dbReference type="InterPro" id="IPR030482">
    <property type="entry name" value="PDRG1"/>
</dbReference>
<keyword evidence="2" id="KW-0963">Cytoplasm</keyword>
<evidence type="ECO:0008006" key="6">
    <source>
        <dbReference type="Google" id="ProtNLM"/>
    </source>
</evidence>
<name>A0A913WU25_EXADI</name>
<keyword evidence="3" id="KW-0143">Chaperone</keyword>
<proteinExistence type="predicted"/>
<evidence type="ECO:0000256" key="3">
    <source>
        <dbReference type="ARBA" id="ARBA00023186"/>
    </source>
</evidence>
<dbReference type="AlphaFoldDB" id="A0A913WU25"/>
<dbReference type="KEGG" id="epa:110233200"/>
<dbReference type="EnsemblMetazoa" id="XM_021038467.2">
    <property type="protein sequence ID" value="XP_020894126.1"/>
    <property type="gene ID" value="LOC110233200"/>
</dbReference>
<dbReference type="PANTHER" id="PTHR21162">
    <property type="entry name" value="P53 AND DNA DAMAGE-REGULATED PROTEIN"/>
    <property type="match status" value="1"/>
</dbReference>
<evidence type="ECO:0000256" key="2">
    <source>
        <dbReference type="ARBA" id="ARBA00022490"/>
    </source>
</evidence>
<dbReference type="GO" id="GO:0005737">
    <property type="term" value="C:cytoplasm"/>
    <property type="evidence" value="ECO:0007669"/>
    <property type="project" value="UniProtKB-SubCell"/>
</dbReference>
<evidence type="ECO:0000313" key="4">
    <source>
        <dbReference type="EnsemblMetazoa" id="XP_020894126.1"/>
    </source>
</evidence>
<sequence length="115" mass="13127">MEELAAEILTDKQQIIELDRKRNCNREALRALKHKKKADKSWLCFGNTFLKLSDSSAKNMIEEDQKTVNEEISSLRTQLKPKVTKLHELEGLPDFKGFNLSAMSGEDMDFVAGIK</sequence>
<dbReference type="SUPFAM" id="SSF46579">
    <property type="entry name" value="Prefoldin"/>
    <property type="match status" value="1"/>
</dbReference>
<dbReference type="OrthoDB" id="20282at2759"/>
<dbReference type="RefSeq" id="XP_020894126.1">
    <property type="nucleotide sequence ID" value="XM_021038467.2"/>
</dbReference>
<dbReference type="GeneID" id="110233200"/>